<dbReference type="InterPro" id="IPR050301">
    <property type="entry name" value="NTE"/>
</dbReference>
<comment type="caution">
    <text evidence="4">Lacks conserved residue(s) required for the propagation of feature annotation.</text>
</comment>
<evidence type="ECO:0000256" key="2">
    <source>
        <dbReference type="ARBA" id="ARBA00022963"/>
    </source>
</evidence>
<dbReference type="GO" id="GO:0016042">
    <property type="term" value="P:lipid catabolic process"/>
    <property type="evidence" value="ECO:0007669"/>
    <property type="project" value="UniProtKB-UniRule"/>
</dbReference>
<dbReference type="eggNOG" id="COG4667">
    <property type="taxonomic scope" value="Bacteria"/>
</dbReference>
<proteinExistence type="predicted"/>
<organism evidence="6 7">
    <name type="scientific">Clostridium baratii str. Sullivan</name>
    <dbReference type="NCBI Taxonomy" id="1415775"/>
    <lineage>
        <taxon>Bacteria</taxon>
        <taxon>Bacillati</taxon>
        <taxon>Bacillota</taxon>
        <taxon>Clostridia</taxon>
        <taxon>Eubacteriales</taxon>
        <taxon>Clostridiaceae</taxon>
        <taxon>Clostridium</taxon>
    </lineage>
</organism>
<gene>
    <name evidence="6" type="ORF">U729_2962</name>
</gene>
<evidence type="ECO:0000259" key="5">
    <source>
        <dbReference type="PROSITE" id="PS51635"/>
    </source>
</evidence>
<dbReference type="PROSITE" id="PS51635">
    <property type="entry name" value="PNPLA"/>
    <property type="match status" value="1"/>
</dbReference>
<evidence type="ECO:0000256" key="1">
    <source>
        <dbReference type="ARBA" id="ARBA00022801"/>
    </source>
</evidence>
<evidence type="ECO:0000313" key="7">
    <source>
        <dbReference type="Proteomes" id="UP000030635"/>
    </source>
</evidence>
<feature type="active site" description="Nucleophile" evidence="4">
    <location>
        <position position="37"/>
    </location>
</feature>
<dbReference type="Pfam" id="PF01734">
    <property type="entry name" value="Patatin"/>
    <property type="match status" value="1"/>
</dbReference>
<evidence type="ECO:0000256" key="4">
    <source>
        <dbReference type="PROSITE-ProRule" id="PRU01161"/>
    </source>
</evidence>
<dbReference type="PANTHER" id="PTHR14226">
    <property type="entry name" value="NEUROPATHY TARGET ESTERASE/SWISS CHEESE D.MELANOGASTER"/>
    <property type="match status" value="1"/>
</dbReference>
<evidence type="ECO:0000256" key="3">
    <source>
        <dbReference type="ARBA" id="ARBA00023098"/>
    </source>
</evidence>
<dbReference type="SUPFAM" id="SSF52151">
    <property type="entry name" value="FabD/lysophospholipase-like"/>
    <property type="match status" value="1"/>
</dbReference>
<dbReference type="EMBL" id="CP006905">
    <property type="protein sequence ID" value="AIY83080.1"/>
    <property type="molecule type" value="Genomic_DNA"/>
</dbReference>
<keyword evidence="1 4" id="KW-0378">Hydrolase</keyword>
<feature type="domain" description="PNPLA" evidence="5">
    <location>
        <begin position="4"/>
        <end position="170"/>
    </location>
</feature>
<dbReference type="GO" id="GO:0016787">
    <property type="term" value="F:hydrolase activity"/>
    <property type="evidence" value="ECO:0007669"/>
    <property type="project" value="UniProtKB-UniRule"/>
</dbReference>
<dbReference type="CDD" id="cd07208">
    <property type="entry name" value="Pat_hypo_Ecoli_yjju_like"/>
    <property type="match status" value="1"/>
</dbReference>
<protein>
    <submittedName>
        <fullName evidence="6">Patatin-like phospholipase family protein</fullName>
    </submittedName>
</protein>
<dbReference type="PANTHER" id="PTHR14226:SF25">
    <property type="entry name" value="PHOSPHOESTERASE"/>
    <property type="match status" value="1"/>
</dbReference>
<feature type="active site" description="Proton acceptor" evidence="4">
    <location>
        <position position="157"/>
    </location>
</feature>
<feature type="short sequence motif" description="DGA/G" evidence="4">
    <location>
        <begin position="157"/>
        <end position="159"/>
    </location>
</feature>
<feature type="short sequence motif" description="GXSXG" evidence="4">
    <location>
        <begin position="35"/>
        <end position="39"/>
    </location>
</feature>
<dbReference type="KEGG" id="cbv:U729_2962"/>
<dbReference type="InterPro" id="IPR002641">
    <property type="entry name" value="PNPLA_dom"/>
</dbReference>
<evidence type="ECO:0000313" key="6">
    <source>
        <dbReference type="EMBL" id="AIY83080.1"/>
    </source>
</evidence>
<dbReference type="Pfam" id="PF19890">
    <property type="entry name" value="DUF6363"/>
    <property type="match status" value="1"/>
</dbReference>
<dbReference type="AlphaFoldDB" id="A0A0A7FVW0"/>
<keyword evidence="7" id="KW-1185">Reference proteome</keyword>
<dbReference type="HOGENOM" id="CLU_048271_1_0_9"/>
<sequence length="283" mass="32263">MPSLILEGGTFRPIFTAGILDALLDNDIIFPYCVGVSAGICNAFSYISKQRGRNLEIIKQYRNDKRYIGFRNFLKCKSLFGLDFVFDEIPNKLNPFDMDTLSKYDGKLLVGVTNAETGKTEYLDGKKIDEKSTMLRATCAIPLFFPTIKVNDKYYYDGGLCDPIPIKKAIADGNDKHLIILTRPESYRKKLGKGNILASKLLCRKYSNLKNAFLTRHNHYNETVRFCEELEKSGNAIILRPSESQAIDSFEKDVNKLKEAYDNGYKLAIERLDDIKKLFEECI</sequence>
<dbReference type="OrthoDB" id="9802424at2"/>
<dbReference type="STRING" id="1561.NPD11_76"/>
<dbReference type="InterPro" id="IPR045943">
    <property type="entry name" value="DUF6363"/>
</dbReference>
<keyword evidence="2 4" id="KW-0442">Lipid degradation</keyword>
<dbReference type="Proteomes" id="UP000030635">
    <property type="component" value="Chromosome"/>
</dbReference>
<dbReference type="InterPro" id="IPR037483">
    <property type="entry name" value="YjjU-like"/>
</dbReference>
<reference evidence="6 7" key="1">
    <citation type="journal article" date="2015" name="Infect. Genet. Evol.">
        <title>Genomic sequences of six botulinum neurotoxin-producing strains representing three clostridial species illustrate the mobility and diversity of botulinum neurotoxin genes.</title>
        <authorList>
            <person name="Smith T.J."/>
            <person name="Hill K.K."/>
            <person name="Xie G."/>
            <person name="Foley B.T."/>
            <person name="Williamson C.H."/>
            <person name="Foster J.T."/>
            <person name="Johnson S.L."/>
            <person name="Chertkov O."/>
            <person name="Teshima H."/>
            <person name="Gibbons H.S."/>
            <person name="Johnsky L.A."/>
            <person name="Karavis M.A."/>
            <person name="Smith L.A."/>
        </authorList>
    </citation>
    <scope>NUCLEOTIDE SEQUENCE [LARGE SCALE GENOMIC DNA]</scope>
    <source>
        <strain evidence="6">Sullivan</strain>
    </source>
</reference>
<dbReference type="InterPro" id="IPR016035">
    <property type="entry name" value="Acyl_Trfase/lysoPLipase"/>
</dbReference>
<dbReference type="Gene3D" id="3.40.1090.10">
    <property type="entry name" value="Cytosolic phospholipase A2 catalytic domain"/>
    <property type="match status" value="1"/>
</dbReference>
<accession>A0A0A7FVW0</accession>
<keyword evidence="3 4" id="KW-0443">Lipid metabolism</keyword>
<name>A0A0A7FVW0_9CLOT</name>
<dbReference type="RefSeq" id="WP_039316321.1">
    <property type="nucleotide sequence ID" value="NZ_CP006905.1"/>
</dbReference>